<comment type="caution">
    <text evidence="2">The sequence shown here is derived from an EMBL/GenBank/DDBJ whole genome shotgun (WGS) entry which is preliminary data.</text>
</comment>
<reference evidence="2 3" key="1">
    <citation type="journal article" date="2023" name="IMA Fungus">
        <title>Comparative genomic study of the Penicillium genus elucidates a diverse pangenome and 15 lateral gene transfer events.</title>
        <authorList>
            <person name="Petersen C."/>
            <person name="Sorensen T."/>
            <person name="Nielsen M.R."/>
            <person name="Sondergaard T.E."/>
            <person name="Sorensen J.L."/>
            <person name="Fitzpatrick D.A."/>
            <person name="Frisvad J.C."/>
            <person name="Nielsen K.L."/>
        </authorList>
    </citation>
    <scope>NUCLEOTIDE SEQUENCE [LARGE SCALE GENOMIC DNA]</scope>
    <source>
        <strain evidence="2 3">IBT 3361</strain>
    </source>
</reference>
<evidence type="ECO:0000256" key="1">
    <source>
        <dbReference type="ARBA" id="ARBA00010954"/>
    </source>
</evidence>
<evidence type="ECO:0000313" key="2">
    <source>
        <dbReference type="EMBL" id="KAJ5264935.1"/>
    </source>
</evidence>
<name>A0ABQ8WE77_PENCH</name>
<sequence length="148" mass="17102">MGVFSDVLHLEVIKLTRAFHVLLIEDTVPLLQGYFQGKINCGGFQTEPSRQWYRAVREQVKTMQTQKPRKASLTSETENSLQLSEPRTRGITVQLPQLSPPAHFPGTLLFDSKRHWKLRSRAQKLSSLHLAWHILESYVLKHKHIHPC</sequence>
<dbReference type="InterPro" id="IPR008862">
    <property type="entry name" value="Tcp11"/>
</dbReference>
<evidence type="ECO:0000313" key="3">
    <source>
        <dbReference type="Proteomes" id="UP001220256"/>
    </source>
</evidence>
<accession>A0ABQ8WE77</accession>
<organism evidence="2 3">
    <name type="scientific">Penicillium chrysogenum</name>
    <name type="common">Penicillium notatum</name>
    <dbReference type="NCBI Taxonomy" id="5076"/>
    <lineage>
        <taxon>Eukaryota</taxon>
        <taxon>Fungi</taxon>
        <taxon>Dikarya</taxon>
        <taxon>Ascomycota</taxon>
        <taxon>Pezizomycotina</taxon>
        <taxon>Eurotiomycetes</taxon>
        <taxon>Eurotiomycetidae</taxon>
        <taxon>Eurotiales</taxon>
        <taxon>Aspergillaceae</taxon>
        <taxon>Penicillium</taxon>
        <taxon>Penicillium chrysogenum species complex</taxon>
    </lineage>
</organism>
<dbReference type="Pfam" id="PF05794">
    <property type="entry name" value="Tcp11"/>
    <property type="match status" value="1"/>
</dbReference>
<dbReference type="Proteomes" id="UP001220256">
    <property type="component" value="Unassembled WGS sequence"/>
</dbReference>
<keyword evidence="3" id="KW-1185">Reference proteome</keyword>
<proteinExistence type="inferred from homology"/>
<dbReference type="EMBL" id="JAPVEB010000004">
    <property type="protein sequence ID" value="KAJ5264935.1"/>
    <property type="molecule type" value="Genomic_DNA"/>
</dbReference>
<comment type="similarity">
    <text evidence="1">Belongs to the TCP11 family.</text>
</comment>
<protein>
    <submittedName>
        <fullName evidence="2">T-complex 11</fullName>
    </submittedName>
</protein>
<gene>
    <name evidence="2" type="ORF">N7505_007728</name>
</gene>